<sequence>MFRTLELHAFVKFKACLWASPQDNVPPTRLSQLVENAHNVSNEMRFTLVALALGLTLASAAPIAPTHTYTVDPSVAAVARANLVRAYANDASAYVRARRVAGRMLGRRASRMSARQDEPPSPDGPMSSPTMAPPMDPSSEGPSSSSPMPPVSIPSPSPMAPAAPPSLIGGSDPMGVPPNPSVSTPADCTSAGPMVNKSPMASESASCPCATTITITIGGSGYPAVTMSGNGASMMGSDSMDSDSIAALLALAAALPDDGSSANGTSADSDSADLASLLQLAGLSDNSTSSTNDSATDPASIAALLQLAATLPDDDASSTNGTSADSDSDSLASLLQLGAGLPDDAAGAAQTNPLTAIAVPTDPSNSAAEDASALDARSSRLSRIRQHAKILSYRSRRGDHVHLHGKNLRENFRTSIYTPAMQPCSPAALTSPAYLSFAVPRSPLAFQDLSRSSSPTHHTTEMHFSLVAIALGLTLVSATPSAPQLTNSSVVTYGSTVNKAVAEPGSSSDSPVPSPSTLPLPAAFAGASSIVESLGLSIARESKKVSTNETDPTDDNTDPTDDNTDPTDDNTDPTDDDTDPTDSVTDPTDETATPTDGSADPTDSIDVQTATDDSASVTATPTLSDSSPTDTGACSVVTVTVTERASASASSTKMGKGGGHKTDSASEATATATDSAATAAATASASVDDDSASTDSVSATATASDILPEPSSGLDDPTVNATGGLATTIGFRRTKLHQLFAKDV</sequence>
<keyword evidence="3" id="KW-1185">Reference proteome</keyword>
<dbReference type="Proteomes" id="UP000298327">
    <property type="component" value="Unassembled WGS sequence"/>
</dbReference>
<evidence type="ECO:0000313" key="3">
    <source>
        <dbReference type="Proteomes" id="UP000298327"/>
    </source>
</evidence>
<feature type="compositionally biased region" description="Polar residues" evidence="1">
    <location>
        <begin position="644"/>
        <end position="653"/>
    </location>
</feature>
<feature type="region of interest" description="Disordered" evidence="1">
    <location>
        <begin position="359"/>
        <end position="378"/>
    </location>
</feature>
<feature type="region of interest" description="Disordered" evidence="1">
    <location>
        <begin position="106"/>
        <end position="205"/>
    </location>
</feature>
<organism evidence="2 3">
    <name type="scientific">Dentipellis fragilis</name>
    <dbReference type="NCBI Taxonomy" id="205917"/>
    <lineage>
        <taxon>Eukaryota</taxon>
        <taxon>Fungi</taxon>
        <taxon>Dikarya</taxon>
        <taxon>Basidiomycota</taxon>
        <taxon>Agaricomycotina</taxon>
        <taxon>Agaricomycetes</taxon>
        <taxon>Russulales</taxon>
        <taxon>Hericiaceae</taxon>
        <taxon>Dentipellis</taxon>
    </lineage>
</organism>
<feature type="compositionally biased region" description="Pro residues" evidence="1">
    <location>
        <begin position="147"/>
        <end position="164"/>
    </location>
</feature>
<proteinExistence type="predicted"/>
<feature type="compositionally biased region" description="Low complexity" evidence="1">
    <location>
        <begin position="137"/>
        <end position="146"/>
    </location>
</feature>
<accession>A0A4Y9ZCS8</accession>
<feature type="compositionally biased region" description="Low complexity" evidence="1">
    <location>
        <begin position="665"/>
        <end position="686"/>
    </location>
</feature>
<protein>
    <submittedName>
        <fullName evidence="2">Uncharacterized protein</fullName>
    </submittedName>
</protein>
<feature type="compositionally biased region" description="Low complexity" evidence="1">
    <location>
        <begin position="581"/>
        <end position="596"/>
    </location>
</feature>
<dbReference type="EMBL" id="SEOQ01000046">
    <property type="protein sequence ID" value="TFY71568.1"/>
    <property type="molecule type" value="Genomic_DNA"/>
</dbReference>
<dbReference type="OrthoDB" id="10684589at2759"/>
<reference evidence="2 3" key="1">
    <citation type="submission" date="2019-02" db="EMBL/GenBank/DDBJ databases">
        <title>Genome sequencing of the rare red list fungi Dentipellis fragilis.</title>
        <authorList>
            <person name="Buettner E."/>
            <person name="Kellner H."/>
        </authorList>
    </citation>
    <scope>NUCLEOTIDE SEQUENCE [LARGE SCALE GENOMIC DNA]</scope>
    <source>
        <strain evidence="2 3">DSM 105465</strain>
    </source>
</reference>
<feature type="region of interest" description="Disordered" evidence="1">
    <location>
        <begin position="541"/>
        <end position="632"/>
    </location>
</feature>
<feature type="compositionally biased region" description="Low complexity" evidence="1">
    <location>
        <begin position="609"/>
        <end position="631"/>
    </location>
</feature>
<dbReference type="AlphaFoldDB" id="A0A4Y9ZCS8"/>
<evidence type="ECO:0000256" key="1">
    <source>
        <dbReference type="SAM" id="MobiDB-lite"/>
    </source>
</evidence>
<feature type="compositionally biased region" description="Low complexity" evidence="1">
    <location>
        <begin position="693"/>
        <end position="705"/>
    </location>
</feature>
<comment type="caution">
    <text evidence="2">The sequence shown here is derived from an EMBL/GenBank/DDBJ whole genome shotgun (WGS) entry which is preliminary data.</text>
</comment>
<gene>
    <name evidence="2" type="ORF">EVG20_g1454</name>
</gene>
<feature type="compositionally biased region" description="Low complexity" evidence="1">
    <location>
        <begin position="366"/>
        <end position="378"/>
    </location>
</feature>
<feature type="region of interest" description="Disordered" evidence="1">
    <location>
        <begin position="644"/>
        <end position="723"/>
    </location>
</feature>
<feature type="compositionally biased region" description="Acidic residues" evidence="1">
    <location>
        <begin position="551"/>
        <end position="580"/>
    </location>
</feature>
<name>A0A4Y9ZCS8_9AGAM</name>
<evidence type="ECO:0000313" key="2">
    <source>
        <dbReference type="EMBL" id="TFY71568.1"/>
    </source>
</evidence>